<keyword evidence="3" id="KW-1185">Reference proteome</keyword>
<feature type="non-terminal residue" evidence="2">
    <location>
        <position position="135"/>
    </location>
</feature>
<evidence type="ECO:0000313" key="3">
    <source>
        <dbReference type="Proteomes" id="UP001634007"/>
    </source>
</evidence>
<feature type="compositionally biased region" description="Basic and acidic residues" evidence="1">
    <location>
        <begin position="1"/>
        <end position="17"/>
    </location>
</feature>
<dbReference type="AlphaFoldDB" id="A0ABD3KWF7"/>
<accession>A0ABD3KWF7</accession>
<sequence length="135" mass="15404">MIRMFKDGNDNEEDPPRASKQKRISKERRPNPRASNLKRISKQRLRTALKRKRISKESLRASKRISKESLGAASASAEISKASKHVQKQRFFYWVPGSTVDPDTCPHPLTTRGICQCCWKLLPSVCPLPSDLMLE</sequence>
<dbReference type="EMBL" id="JBJKBG010000004">
    <property type="protein sequence ID" value="KAL3742634.1"/>
    <property type="molecule type" value="Genomic_DNA"/>
</dbReference>
<feature type="compositionally biased region" description="Basic residues" evidence="1">
    <location>
        <begin position="39"/>
        <end position="54"/>
    </location>
</feature>
<protein>
    <submittedName>
        <fullName evidence="2">Uncharacterized protein</fullName>
    </submittedName>
</protein>
<evidence type="ECO:0000313" key="2">
    <source>
        <dbReference type="EMBL" id="KAL3742634.1"/>
    </source>
</evidence>
<proteinExistence type="predicted"/>
<comment type="caution">
    <text evidence="2">The sequence shown here is derived from an EMBL/GenBank/DDBJ whole genome shotgun (WGS) entry which is preliminary data.</text>
</comment>
<dbReference type="Proteomes" id="UP001634007">
    <property type="component" value="Unassembled WGS sequence"/>
</dbReference>
<feature type="region of interest" description="Disordered" evidence="1">
    <location>
        <begin position="1"/>
        <end position="74"/>
    </location>
</feature>
<name>A0ABD3KWF7_EUCGL</name>
<reference evidence="2 3" key="1">
    <citation type="submission" date="2024-11" db="EMBL/GenBank/DDBJ databases">
        <title>Chromosome-level genome assembly of Eucalyptus globulus Labill. provides insights into its genome evolution.</title>
        <authorList>
            <person name="Li X."/>
        </authorList>
    </citation>
    <scope>NUCLEOTIDE SEQUENCE [LARGE SCALE GENOMIC DNA]</scope>
    <source>
        <strain evidence="2">CL2024</strain>
        <tissue evidence="2">Fresh tender leaves</tissue>
    </source>
</reference>
<gene>
    <name evidence="2" type="ORF">ACJRO7_018018</name>
</gene>
<organism evidence="2 3">
    <name type="scientific">Eucalyptus globulus</name>
    <name type="common">Tasmanian blue gum</name>
    <dbReference type="NCBI Taxonomy" id="34317"/>
    <lineage>
        <taxon>Eukaryota</taxon>
        <taxon>Viridiplantae</taxon>
        <taxon>Streptophyta</taxon>
        <taxon>Embryophyta</taxon>
        <taxon>Tracheophyta</taxon>
        <taxon>Spermatophyta</taxon>
        <taxon>Magnoliopsida</taxon>
        <taxon>eudicotyledons</taxon>
        <taxon>Gunneridae</taxon>
        <taxon>Pentapetalae</taxon>
        <taxon>rosids</taxon>
        <taxon>malvids</taxon>
        <taxon>Myrtales</taxon>
        <taxon>Myrtaceae</taxon>
        <taxon>Myrtoideae</taxon>
        <taxon>Eucalypteae</taxon>
        <taxon>Eucalyptus</taxon>
    </lineage>
</organism>
<evidence type="ECO:0000256" key="1">
    <source>
        <dbReference type="SAM" id="MobiDB-lite"/>
    </source>
</evidence>